<protein>
    <submittedName>
        <fullName evidence="1">Uncharacterized protein</fullName>
    </submittedName>
</protein>
<reference evidence="1" key="3">
    <citation type="submission" date="2025-08" db="UniProtKB">
        <authorList>
            <consortium name="Ensembl"/>
        </authorList>
    </citation>
    <scope>IDENTIFICATION</scope>
</reference>
<dbReference type="InParanoid" id="A0A3B1K232"/>
<organism evidence="1 2">
    <name type="scientific">Astyanax mexicanus</name>
    <name type="common">Blind cave fish</name>
    <name type="synonym">Astyanax fasciatus mexicanus</name>
    <dbReference type="NCBI Taxonomy" id="7994"/>
    <lineage>
        <taxon>Eukaryota</taxon>
        <taxon>Metazoa</taxon>
        <taxon>Chordata</taxon>
        <taxon>Craniata</taxon>
        <taxon>Vertebrata</taxon>
        <taxon>Euteleostomi</taxon>
        <taxon>Actinopterygii</taxon>
        <taxon>Neopterygii</taxon>
        <taxon>Teleostei</taxon>
        <taxon>Ostariophysi</taxon>
        <taxon>Characiformes</taxon>
        <taxon>Characoidei</taxon>
        <taxon>Acestrorhamphidae</taxon>
        <taxon>Acestrorhamphinae</taxon>
        <taxon>Astyanax</taxon>
    </lineage>
</organism>
<sequence length="99" mass="10870">MCVCVCVYLSQTQAVQSVEVGGDVNMAPRLAILLGAVGLGLSSYSSRQLTIHHKPCQRTLLLRASNMGNTAGKNKFYSQAKEDLSNTIIARYINFKEYI</sequence>
<reference evidence="2" key="1">
    <citation type="submission" date="2013-03" db="EMBL/GenBank/DDBJ databases">
        <authorList>
            <person name="Jeffery W."/>
            <person name="Warren W."/>
            <person name="Wilson R.K."/>
        </authorList>
    </citation>
    <scope>NUCLEOTIDE SEQUENCE</scope>
    <source>
        <strain evidence="2">female</strain>
    </source>
</reference>
<reference evidence="1" key="4">
    <citation type="submission" date="2025-09" db="UniProtKB">
        <authorList>
            <consortium name="Ensembl"/>
        </authorList>
    </citation>
    <scope>IDENTIFICATION</scope>
</reference>
<dbReference type="AlphaFoldDB" id="A0A3B1K232"/>
<proteinExistence type="predicted"/>
<evidence type="ECO:0000313" key="1">
    <source>
        <dbReference type="Ensembl" id="ENSAMXP00000048722.1"/>
    </source>
</evidence>
<dbReference type="Ensembl" id="ENSAMXT00000038156.1">
    <property type="protein sequence ID" value="ENSAMXP00000048722.1"/>
    <property type="gene ID" value="ENSAMXG00000030149.1"/>
</dbReference>
<evidence type="ECO:0000313" key="2">
    <source>
        <dbReference type="Proteomes" id="UP000018467"/>
    </source>
</evidence>
<dbReference type="Bgee" id="ENSAMXG00000030149">
    <property type="expression patterns" value="Expressed in camera-type eye and 5 other cell types or tissues"/>
</dbReference>
<keyword evidence="2" id="KW-1185">Reference proteome</keyword>
<reference evidence="2" key="2">
    <citation type="journal article" date="2014" name="Nat. Commun.">
        <title>The cavefish genome reveals candidate genes for eye loss.</title>
        <authorList>
            <person name="McGaugh S.E."/>
            <person name="Gross J.B."/>
            <person name="Aken B."/>
            <person name="Blin M."/>
            <person name="Borowsky R."/>
            <person name="Chalopin D."/>
            <person name="Hinaux H."/>
            <person name="Jeffery W.R."/>
            <person name="Keene A."/>
            <person name="Ma L."/>
            <person name="Minx P."/>
            <person name="Murphy D."/>
            <person name="O'Quin K.E."/>
            <person name="Retaux S."/>
            <person name="Rohner N."/>
            <person name="Searle S.M."/>
            <person name="Stahl B.A."/>
            <person name="Tabin C."/>
            <person name="Volff J.N."/>
            <person name="Yoshizawa M."/>
            <person name="Warren W.C."/>
        </authorList>
    </citation>
    <scope>NUCLEOTIDE SEQUENCE [LARGE SCALE GENOMIC DNA]</scope>
    <source>
        <strain evidence="2">female</strain>
    </source>
</reference>
<accession>A0A3B1K232</accession>
<name>A0A3B1K232_ASTMX</name>
<dbReference type="Proteomes" id="UP000018467">
    <property type="component" value="Unassembled WGS sequence"/>
</dbReference>